<dbReference type="InterPro" id="IPR051093">
    <property type="entry name" value="Neuroligin/BSAL"/>
</dbReference>
<evidence type="ECO:0000256" key="8">
    <source>
        <dbReference type="ARBA" id="ARBA00023018"/>
    </source>
</evidence>
<dbReference type="PROSITE" id="PS00941">
    <property type="entry name" value="CARBOXYLESTERASE_B_2"/>
    <property type="match status" value="1"/>
</dbReference>
<feature type="transmembrane region" description="Helical" evidence="14">
    <location>
        <begin position="652"/>
        <end position="675"/>
    </location>
</feature>
<keyword evidence="11" id="KW-0325">Glycoprotein</keyword>
<feature type="domain" description="Carboxylesterase type B" evidence="15">
    <location>
        <begin position="191"/>
        <end position="581"/>
    </location>
</feature>
<evidence type="ECO:0000256" key="11">
    <source>
        <dbReference type="ARBA" id="ARBA00023180"/>
    </source>
</evidence>
<evidence type="ECO:0000256" key="12">
    <source>
        <dbReference type="ARBA" id="ARBA00034103"/>
    </source>
</evidence>
<reference evidence="16" key="3">
    <citation type="submission" date="2025-08" db="UniProtKB">
        <authorList>
            <consortium name="Ensembl"/>
        </authorList>
    </citation>
    <scope>IDENTIFICATION</scope>
</reference>
<evidence type="ECO:0000313" key="16">
    <source>
        <dbReference type="Ensembl" id="ENSELUP00000032163.3"/>
    </source>
</evidence>
<keyword evidence="7 14" id="KW-1133">Transmembrane helix</keyword>
<feature type="domain" description="Carboxylesterase type B" evidence="15">
    <location>
        <begin position="58"/>
        <end position="172"/>
    </location>
</feature>
<keyword evidence="3" id="KW-1003">Cell membrane</keyword>
<comment type="similarity">
    <text evidence="2">Belongs to the type-B carboxylesterase/lipase family.</text>
</comment>
<dbReference type="FunFam" id="3.40.50.1820:FF:000001">
    <property type="entry name" value="Neuroligin 3 isoform"/>
    <property type="match status" value="1"/>
</dbReference>
<accession>A0A3P8ZV38</accession>
<evidence type="ECO:0000256" key="13">
    <source>
        <dbReference type="SAM" id="MobiDB-lite"/>
    </source>
</evidence>
<dbReference type="AlphaFoldDB" id="A0A3P8ZV38"/>
<reference evidence="16" key="4">
    <citation type="submission" date="2025-09" db="UniProtKB">
        <authorList>
            <consortium name="Ensembl"/>
        </authorList>
    </citation>
    <scope>IDENTIFICATION</scope>
</reference>
<keyword evidence="4 14" id="KW-0812">Transmembrane</keyword>
<dbReference type="GO" id="GO:0045202">
    <property type="term" value="C:synapse"/>
    <property type="evidence" value="ECO:0007669"/>
    <property type="project" value="UniProtKB-SubCell"/>
</dbReference>
<dbReference type="SUPFAM" id="SSF53474">
    <property type="entry name" value="alpha/beta-Hydrolases"/>
    <property type="match status" value="1"/>
</dbReference>
<feature type="compositionally biased region" description="Basic residues" evidence="13">
    <location>
        <begin position="790"/>
        <end position="800"/>
    </location>
</feature>
<sequence>CCKWLPSLPGRLRLHPAWRAMQPRLGVGLGLDLTFLLWILSLAQQALVTASQKLDESDPVVATVYGKLRGVKKELNNEILGPVVQFLGVPYAAPPTGERRFQPPEPPISWPEVRNATQFAPVCPQTIVEGRLPDVMLPVWFTNSLEIVSSYVQDQSEDCLFLNIYVPTEDVKRISKECARKPGKKICRPGGFLSTGDQAAKGNYGLLDLIQALRWTSENIAFFGGDPLRITVFGSGAGASCVNLLTLSHYSEGNRWSNSTKGLFQRAIAQSGTALSSWAVSFQPAKYARMLAKKVGCNTPDTVELVECLQKKHYKELVDQDIQPARYHIAFGPVIDGDVIPDDPQILMEQGEFLNYDIMLGVNQGEGLKFVELIVDNENGVQANDFDYAVSSFVDDLYGYPEGKDILRETIKFMYTDWADRHNPETRRKTLLALFTDHQWVAPAVATADLHSSFGSPTYFYAFYHHCQTEQVPPWADAAHGDEIPYVFGLPMIGPTELFPCNFSKNDVMLSAVVMTYWTNFAKTGDPNQPVPQDTKFIHTKPNRFEEVAWTRYNQKDQLYLHIGLKPRVKEHYRANKVNLWLELVPHLHSLNEVTQIISTTTKVPPPDVTPRTPKKIPVNTKKPNPTPFPTETQDSQNQPFLVDQRDYSTELSVTIAVGASLLFLNILAFAALYYKKDKRRHDVHRRCSPQRNTANDLAHTQEEEIMSLQMKHTDLDHECDAMHPHEVVLRTSCPPDYTLAMRRSPDDIPLMTPNTITMIPNTMQGLPSLHNFNTFPSSGQNNTLPHTLPHPHSHSTTRV</sequence>
<evidence type="ECO:0000256" key="4">
    <source>
        <dbReference type="ARBA" id="ARBA00022692"/>
    </source>
</evidence>
<evidence type="ECO:0000256" key="10">
    <source>
        <dbReference type="ARBA" id="ARBA00023157"/>
    </source>
</evidence>
<dbReference type="GeneTree" id="ENSGT00940000155789"/>
<dbReference type="Bgee" id="ENSELUG00000009996">
    <property type="expression patterns" value="Expressed in brain and 6 other cell types or tissues"/>
</dbReference>
<keyword evidence="10" id="KW-1015">Disulfide bond</keyword>
<dbReference type="GO" id="GO:0007155">
    <property type="term" value="P:cell adhesion"/>
    <property type="evidence" value="ECO:0007669"/>
    <property type="project" value="UniProtKB-KW"/>
</dbReference>
<feature type="region of interest" description="Disordered" evidence="13">
    <location>
        <begin position="777"/>
        <end position="800"/>
    </location>
</feature>
<dbReference type="FunFam" id="3.40.50.1820:FF:000379">
    <property type="entry name" value="Neuroligin 1"/>
    <property type="match status" value="1"/>
</dbReference>
<dbReference type="Ensembl" id="ENSELUT00000003894.3">
    <property type="protein sequence ID" value="ENSELUP00000032163.3"/>
    <property type="gene ID" value="ENSELUG00000009996.3"/>
</dbReference>
<keyword evidence="9 14" id="KW-0472">Membrane</keyword>
<evidence type="ECO:0000313" key="17">
    <source>
        <dbReference type="Proteomes" id="UP000265140"/>
    </source>
</evidence>
<dbReference type="Pfam" id="PF00135">
    <property type="entry name" value="COesterase"/>
    <property type="match status" value="2"/>
</dbReference>
<keyword evidence="17" id="KW-1185">Reference proteome</keyword>
<dbReference type="Proteomes" id="UP000265140">
    <property type="component" value="Chromosome 8"/>
</dbReference>
<dbReference type="Gene3D" id="3.40.50.1820">
    <property type="entry name" value="alpha/beta hydrolase"/>
    <property type="match status" value="2"/>
</dbReference>
<proteinExistence type="inferred from homology"/>
<evidence type="ECO:0000256" key="14">
    <source>
        <dbReference type="SAM" id="Phobius"/>
    </source>
</evidence>
<evidence type="ECO:0000256" key="2">
    <source>
        <dbReference type="ARBA" id="ARBA00005964"/>
    </source>
</evidence>
<dbReference type="GO" id="GO:0007416">
    <property type="term" value="P:synapse assembly"/>
    <property type="evidence" value="ECO:0007669"/>
    <property type="project" value="UniProtKB-ARBA"/>
</dbReference>
<evidence type="ECO:0000256" key="3">
    <source>
        <dbReference type="ARBA" id="ARBA00022475"/>
    </source>
</evidence>
<name>A0A3P8ZV38_ESOLU</name>
<reference evidence="17" key="1">
    <citation type="journal article" date="2014" name="PLoS ONE">
        <title>The genome and linkage map of the northern pike (Esox lucius): conserved synteny revealed between the salmonid sister group and the Neoteleostei.</title>
        <authorList>
            <person name="Rondeau E.B."/>
            <person name="Minkley D.R."/>
            <person name="Leong J.S."/>
            <person name="Messmer A.M."/>
            <person name="Jantzen J.R."/>
            <person name="von Schalburg K.R."/>
            <person name="Lemon C."/>
            <person name="Bird N.H."/>
            <person name="Koop B.F."/>
        </authorList>
    </citation>
    <scope>NUCLEOTIDE SEQUENCE</scope>
</reference>
<dbReference type="InterPro" id="IPR002018">
    <property type="entry name" value="CarbesteraseB"/>
</dbReference>
<dbReference type="GO" id="GO:0005886">
    <property type="term" value="C:plasma membrane"/>
    <property type="evidence" value="ECO:0007669"/>
    <property type="project" value="UniProtKB-SubCell"/>
</dbReference>
<keyword evidence="5" id="KW-0732">Signal</keyword>
<organism evidence="16 17">
    <name type="scientific">Esox lucius</name>
    <name type="common">Northern pike</name>
    <dbReference type="NCBI Taxonomy" id="8010"/>
    <lineage>
        <taxon>Eukaryota</taxon>
        <taxon>Metazoa</taxon>
        <taxon>Chordata</taxon>
        <taxon>Craniata</taxon>
        <taxon>Vertebrata</taxon>
        <taxon>Euteleostomi</taxon>
        <taxon>Actinopterygii</taxon>
        <taxon>Neopterygii</taxon>
        <taxon>Teleostei</taxon>
        <taxon>Protacanthopterygii</taxon>
        <taxon>Esociformes</taxon>
        <taxon>Esocidae</taxon>
        <taxon>Esox</taxon>
    </lineage>
</organism>
<keyword evidence="6" id="KW-0130">Cell adhesion</keyword>
<reference evidence="16" key="2">
    <citation type="submission" date="2020-02" db="EMBL/GenBank/DDBJ databases">
        <title>Esox lucius (northern pike) genome, fEsoLuc1, primary haplotype.</title>
        <authorList>
            <person name="Myers G."/>
            <person name="Karagic N."/>
            <person name="Meyer A."/>
            <person name="Pippel M."/>
            <person name="Reichard M."/>
            <person name="Winkler S."/>
            <person name="Tracey A."/>
            <person name="Sims Y."/>
            <person name="Howe K."/>
            <person name="Rhie A."/>
            <person name="Formenti G."/>
            <person name="Durbin R."/>
            <person name="Fedrigo O."/>
            <person name="Jarvis E.D."/>
        </authorList>
    </citation>
    <scope>NUCLEOTIDE SEQUENCE [LARGE SCALE GENOMIC DNA]</scope>
</reference>
<evidence type="ECO:0000259" key="15">
    <source>
        <dbReference type="Pfam" id="PF00135"/>
    </source>
</evidence>
<gene>
    <name evidence="16" type="primary">NLGN1</name>
</gene>
<feature type="region of interest" description="Disordered" evidence="13">
    <location>
        <begin position="602"/>
        <end position="636"/>
    </location>
</feature>
<keyword evidence="8" id="KW-0770">Synapse</keyword>
<protein>
    <recommendedName>
        <fullName evidence="15">Carboxylesterase type B domain-containing protein</fullName>
    </recommendedName>
</protein>
<dbReference type="InterPro" id="IPR029058">
    <property type="entry name" value="AB_hydrolase_fold"/>
</dbReference>
<evidence type="ECO:0000256" key="5">
    <source>
        <dbReference type="ARBA" id="ARBA00022729"/>
    </source>
</evidence>
<dbReference type="GO" id="GO:0042043">
    <property type="term" value="F:neurexin family protein binding"/>
    <property type="evidence" value="ECO:0007669"/>
    <property type="project" value="InterPro"/>
</dbReference>
<evidence type="ECO:0000256" key="9">
    <source>
        <dbReference type="ARBA" id="ARBA00023136"/>
    </source>
</evidence>
<comment type="subcellular location">
    <subcellularLocation>
        <location evidence="1">Cell membrane</location>
        <topology evidence="1">Single-pass type I membrane protein</topology>
    </subcellularLocation>
    <subcellularLocation>
        <location evidence="12">Synapse</location>
    </subcellularLocation>
</comment>
<evidence type="ECO:0000256" key="6">
    <source>
        <dbReference type="ARBA" id="ARBA00022889"/>
    </source>
</evidence>
<feature type="compositionally biased region" description="Low complexity" evidence="13">
    <location>
        <begin position="610"/>
        <end position="624"/>
    </location>
</feature>
<dbReference type="InterPro" id="IPR000460">
    <property type="entry name" value="Nlgn"/>
</dbReference>
<dbReference type="PANTHER" id="PTHR43903">
    <property type="entry name" value="NEUROLIGIN"/>
    <property type="match status" value="1"/>
</dbReference>
<evidence type="ECO:0000256" key="1">
    <source>
        <dbReference type="ARBA" id="ARBA00004251"/>
    </source>
</evidence>
<evidence type="ECO:0000256" key="7">
    <source>
        <dbReference type="ARBA" id="ARBA00022989"/>
    </source>
</evidence>
<dbReference type="InterPro" id="IPR019819">
    <property type="entry name" value="Carboxylesterase_B_CS"/>
</dbReference>
<dbReference type="PRINTS" id="PR01090">
    <property type="entry name" value="NEUROLIGIN"/>
</dbReference>